<organism evidence="2 3">
    <name type="scientific">Pseudotamlana haliotis</name>
    <dbReference type="NCBI Taxonomy" id="2614804"/>
    <lineage>
        <taxon>Bacteria</taxon>
        <taxon>Pseudomonadati</taxon>
        <taxon>Bacteroidota</taxon>
        <taxon>Flavobacteriia</taxon>
        <taxon>Flavobacteriales</taxon>
        <taxon>Flavobacteriaceae</taxon>
        <taxon>Pseudotamlana</taxon>
    </lineage>
</organism>
<evidence type="ECO:0000313" key="2">
    <source>
        <dbReference type="EMBL" id="KAB1069091.1"/>
    </source>
</evidence>
<dbReference type="RefSeq" id="WP_150937400.1">
    <property type="nucleotide sequence ID" value="NZ_WAAT01000028.1"/>
</dbReference>
<name>A0A6N6MHV5_9FLAO</name>
<dbReference type="Proteomes" id="UP000441333">
    <property type="component" value="Unassembled WGS sequence"/>
</dbReference>
<dbReference type="NCBIfam" id="NF040639">
    <property type="entry name" value="LETM1_rel_film"/>
    <property type="match status" value="1"/>
</dbReference>
<gene>
    <name evidence="2" type="ORF">F6U93_04880</name>
</gene>
<evidence type="ECO:0000313" key="3">
    <source>
        <dbReference type="Proteomes" id="UP000441333"/>
    </source>
</evidence>
<dbReference type="Pfam" id="PF07766">
    <property type="entry name" value="LETM1_RBD"/>
    <property type="match status" value="1"/>
</dbReference>
<dbReference type="InterPro" id="IPR033122">
    <property type="entry name" value="LETM1-like_RBD"/>
</dbReference>
<proteinExistence type="predicted"/>
<sequence>MNPSSAGWINKLLKELNNFNLFLKYSEDEFYITLRHCGFIYGSNLDIVAQSIAKKDLTEEEICKTNLVLALLYAHEKSKSKLPFIESVINFYTSINEIKTSLFKDILSGKKSSEQLENIIHKRVHINDNILTKNFNYFVINALLYVDVLAYSEYLKQQSISKDYLKNIEASIVSITLGVLNSKDIKNQYEDSLIKLFEASLRYSDRSYIDYNQALLYLKNPFEKQYILDLACMATWGDRMIDTDEHQFLETLGLDMGINLFTIHQSIKSVNRFYTENEKSIALLSSSNIVQTFYNNSSKMVVKLISRNSKRMYHEIKESKELMVLISQSTTRELTKEEQKKVQEQLLDIFKSIPSLAIFLLPGGAILLPLVVKFIPNLLPSAFDENRIEH</sequence>
<dbReference type="AlphaFoldDB" id="A0A6N6MHV5"/>
<reference evidence="2 3" key="1">
    <citation type="submission" date="2019-09" db="EMBL/GenBank/DDBJ databases">
        <authorList>
            <person name="Cao W.R."/>
        </authorList>
    </citation>
    <scope>NUCLEOTIDE SEQUENCE [LARGE SCALE GENOMIC DNA]</scope>
    <source>
        <strain evidence="2 3">B1N29</strain>
    </source>
</reference>
<keyword evidence="3" id="KW-1185">Reference proteome</keyword>
<comment type="caution">
    <text evidence="2">The sequence shown here is derived from an EMBL/GenBank/DDBJ whole genome shotgun (WGS) entry which is preliminary data.</text>
</comment>
<protein>
    <recommendedName>
        <fullName evidence="1">Letm1 RBD domain-containing protein</fullName>
    </recommendedName>
</protein>
<evidence type="ECO:0000259" key="1">
    <source>
        <dbReference type="Pfam" id="PF07766"/>
    </source>
</evidence>
<dbReference type="EMBL" id="WAAT01000028">
    <property type="protein sequence ID" value="KAB1069091.1"/>
    <property type="molecule type" value="Genomic_DNA"/>
</dbReference>
<dbReference type="GO" id="GO:0043022">
    <property type="term" value="F:ribosome binding"/>
    <property type="evidence" value="ECO:0007669"/>
    <property type="project" value="InterPro"/>
</dbReference>
<accession>A0A6N6MHV5</accession>
<feature type="domain" description="Letm1 RBD" evidence="1">
    <location>
        <begin position="334"/>
        <end position="386"/>
    </location>
</feature>